<sequence length="256" mass="27217">MCTRSRQDDCRRFLRPRCPAAVARHAITDAATTAVLSADSFFSSSFYTLPFISSNPASALNPQLFSLLSTLSTSPNPNSAEASQPIRSPTMASAAARLLLALAVCGLAALPHLVCGSRSLRSAFVVKGGVFCDTCRAGFETPASTYIPGAKVVVECRDRETGVKKCKSEGVTDGEGKYRIEVVGEHGNEICEAALVSSPLPGCATPLAGRDRARVLLSHHDGVASNERIANNLGYESDTVLQGCAQIMQVYQQYQD</sequence>
<keyword evidence="3" id="KW-0472">Membrane</keyword>
<dbReference type="AlphaFoldDB" id="A0A1D1Y5W6"/>
<keyword evidence="3" id="KW-1133">Transmembrane helix</keyword>
<evidence type="ECO:0000256" key="1">
    <source>
        <dbReference type="ARBA" id="ARBA00010049"/>
    </source>
</evidence>
<evidence type="ECO:0000256" key="2">
    <source>
        <dbReference type="ARBA" id="ARBA00023157"/>
    </source>
</evidence>
<dbReference type="PANTHER" id="PTHR31614:SF5">
    <property type="entry name" value="ALLERGEN-LIKE PROTEIN BRSN20"/>
    <property type="match status" value="1"/>
</dbReference>
<feature type="transmembrane region" description="Helical" evidence="3">
    <location>
        <begin position="94"/>
        <end position="114"/>
    </location>
</feature>
<dbReference type="InterPro" id="IPR006041">
    <property type="entry name" value="Pollen_Ole_e1_allergen"/>
</dbReference>
<dbReference type="PANTHER" id="PTHR31614">
    <property type="entry name" value="PROTEIN DOWNSTREAM OF FLC-RELATED"/>
    <property type="match status" value="1"/>
</dbReference>
<protein>
    <submittedName>
        <fullName evidence="4">Pollen-specific protein C13</fullName>
    </submittedName>
</protein>
<evidence type="ECO:0000313" key="4">
    <source>
        <dbReference type="EMBL" id="JAT50023.1"/>
    </source>
</evidence>
<proteinExistence type="inferred from homology"/>
<dbReference type="Pfam" id="PF01190">
    <property type="entry name" value="Pollen_Ole_e_1"/>
    <property type="match status" value="1"/>
</dbReference>
<keyword evidence="3" id="KW-0812">Transmembrane</keyword>
<gene>
    <name evidence="4" type="primary">MGS1_0</name>
    <name evidence="4" type="ORF">g.22799</name>
</gene>
<name>A0A1D1Y5W6_9ARAE</name>
<reference evidence="4" key="1">
    <citation type="submission" date="2015-07" db="EMBL/GenBank/DDBJ databases">
        <title>Transcriptome Assembly of Anthurium amnicola.</title>
        <authorList>
            <person name="Suzuki J."/>
        </authorList>
    </citation>
    <scope>NUCLEOTIDE SEQUENCE</scope>
</reference>
<accession>A0A1D1Y5W6</accession>
<organism evidence="4">
    <name type="scientific">Anthurium amnicola</name>
    <dbReference type="NCBI Taxonomy" id="1678845"/>
    <lineage>
        <taxon>Eukaryota</taxon>
        <taxon>Viridiplantae</taxon>
        <taxon>Streptophyta</taxon>
        <taxon>Embryophyta</taxon>
        <taxon>Tracheophyta</taxon>
        <taxon>Spermatophyta</taxon>
        <taxon>Magnoliopsida</taxon>
        <taxon>Liliopsida</taxon>
        <taxon>Araceae</taxon>
        <taxon>Pothoideae</taxon>
        <taxon>Potheae</taxon>
        <taxon>Anthurium</taxon>
    </lineage>
</organism>
<evidence type="ECO:0000256" key="3">
    <source>
        <dbReference type="SAM" id="Phobius"/>
    </source>
</evidence>
<dbReference type="EMBL" id="GDJX01017913">
    <property type="protein sequence ID" value="JAT50023.1"/>
    <property type="molecule type" value="Transcribed_RNA"/>
</dbReference>
<comment type="similarity">
    <text evidence="1">Belongs to the Ole e I family.</text>
</comment>
<keyword evidence="2" id="KW-1015">Disulfide bond</keyword>